<dbReference type="Proteomes" id="UP000192366">
    <property type="component" value="Unassembled WGS sequence"/>
</dbReference>
<dbReference type="Gene3D" id="3.40.960.10">
    <property type="entry name" value="VSR Endonuclease"/>
    <property type="match status" value="1"/>
</dbReference>
<dbReference type="STRING" id="564198.BST17_23885"/>
<evidence type="ECO:0000313" key="1">
    <source>
        <dbReference type="EMBL" id="ORA02324.1"/>
    </source>
</evidence>
<reference evidence="1 2" key="1">
    <citation type="submission" date="2017-02" db="EMBL/GenBank/DDBJ databases">
        <title>The new phylogeny of genus Mycobacterium.</title>
        <authorList>
            <person name="Tortoli E."/>
            <person name="Trovato A."/>
            <person name="Cirillo D.M."/>
        </authorList>
    </citation>
    <scope>NUCLEOTIDE SEQUENCE [LARGE SCALE GENOMIC DNA]</scope>
    <source>
        <strain evidence="1 2">DSM 45578</strain>
    </source>
</reference>
<comment type="caution">
    <text evidence="1">The sequence shown here is derived from an EMBL/GenBank/DDBJ whole genome shotgun (WGS) entry which is preliminary data.</text>
</comment>
<dbReference type="RefSeq" id="WP_083061380.1">
    <property type="nucleotide sequence ID" value="NZ_JACKVM010000005.1"/>
</dbReference>
<evidence type="ECO:0008006" key="3">
    <source>
        <dbReference type="Google" id="ProtNLM"/>
    </source>
</evidence>
<accession>A0A1W9YQM9</accession>
<dbReference type="OrthoDB" id="4390288at2"/>
<name>A0A1W9YQM9_MYCBA</name>
<proteinExistence type="predicted"/>
<dbReference type="AlphaFoldDB" id="A0A1W9YQM9"/>
<gene>
    <name evidence="1" type="ORF">BST17_23885</name>
</gene>
<keyword evidence="2" id="KW-1185">Reference proteome</keyword>
<sequence>MTQPFIGSEAVAAGRISKYQLGRRCTAIHPDIYVRRGVELTLEDRALAAWLWSDRRAILCGLTASALHGARYVEDSQPIELVWSNRRPPPGIRTRNHDLSDDEITEAGRWGLPTTTITRTVFDLGRRGSLDEAVTRLDALGNARRFRVPDVLEWARSRHGGKRGLRQLDAALELYDAGSESPRETWLRLLIVRAGYPRPRTQIPVVSLDGRRRYFLDMGWEALKLAIEYDGDHHRSDPGQYAWDIVRSEDLAELGWNRIRATKRHTGADVLRRLSRIWPPTVHSDRDLRRNPGLVAPSECS</sequence>
<dbReference type="EMBL" id="MVHJ01000030">
    <property type="protein sequence ID" value="ORA02324.1"/>
    <property type="molecule type" value="Genomic_DNA"/>
</dbReference>
<evidence type="ECO:0000313" key="2">
    <source>
        <dbReference type="Proteomes" id="UP000192366"/>
    </source>
</evidence>
<organism evidence="1 2">
    <name type="scientific">Mycolicibacterium bacteremicum</name>
    <name type="common">Mycobacterium bacteremicum</name>
    <dbReference type="NCBI Taxonomy" id="564198"/>
    <lineage>
        <taxon>Bacteria</taxon>
        <taxon>Bacillati</taxon>
        <taxon>Actinomycetota</taxon>
        <taxon>Actinomycetes</taxon>
        <taxon>Mycobacteriales</taxon>
        <taxon>Mycobacteriaceae</taxon>
        <taxon>Mycolicibacterium</taxon>
    </lineage>
</organism>
<protein>
    <recommendedName>
        <fullName evidence="3">DUF559 domain-containing protein</fullName>
    </recommendedName>
</protein>